<dbReference type="EMBL" id="JANHOG010000878">
    <property type="protein sequence ID" value="KAJ3550877.1"/>
    <property type="molecule type" value="Genomic_DNA"/>
</dbReference>
<dbReference type="Proteomes" id="UP001148662">
    <property type="component" value="Unassembled WGS sequence"/>
</dbReference>
<gene>
    <name evidence="1" type="ORF">NM688_g4976</name>
</gene>
<reference evidence="1" key="1">
    <citation type="submission" date="2022-07" db="EMBL/GenBank/DDBJ databases">
        <title>Genome Sequence of Phlebia brevispora.</title>
        <authorList>
            <person name="Buettner E."/>
        </authorList>
    </citation>
    <scope>NUCLEOTIDE SEQUENCE</scope>
    <source>
        <strain evidence="1">MPL23</strain>
    </source>
</reference>
<proteinExistence type="predicted"/>
<evidence type="ECO:0000313" key="2">
    <source>
        <dbReference type="Proteomes" id="UP001148662"/>
    </source>
</evidence>
<name>A0ACC1T1M9_9APHY</name>
<accession>A0ACC1T1M9</accession>
<sequence>MGRNRLTPCTTEHTLLVHNILRLFQPFHRYGEDYYLVYSEKFDENSVSEQPSCLRVPNMEFVLSCKPQRDPALPTLPDPEPLQFPAYSVIAIIVDSQTPVLGATSFDSCNWVDFDTLSASLSYLGKTIYGPRYQSDVQLFADEDMAGDPAGNSDSMSDPEA</sequence>
<evidence type="ECO:0000313" key="1">
    <source>
        <dbReference type="EMBL" id="KAJ3550877.1"/>
    </source>
</evidence>
<organism evidence="1 2">
    <name type="scientific">Phlebia brevispora</name>
    <dbReference type="NCBI Taxonomy" id="194682"/>
    <lineage>
        <taxon>Eukaryota</taxon>
        <taxon>Fungi</taxon>
        <taxon>Dikarya</taxon>
        <taxon>Basidiomycota</taxon>
        <taxon>Agaricomycotina</taxon>
        <taxon>Agaricomycetes</taxon>
        <taxon>Polyporales</taxon>
        <taxon>Meruliaceae</taxon>
        <taxon>Phlebia</taxon>
    </lineage>
</organism>
<protein>
    <submittedName>
        <fullName evidence="1">Uncharacterized protein</fullName>
    </submittedName>
</protein>
<comment type="caution">
    <text evidence="1">The sequence shown here is derived from an EMBL/GenBank/DDBJ whole genome shotgun (WGS) entry which is preliminary data.</text>
</comment>
<keyword evidence="2" id="KW-1185">Reference proteome</keyword>